<evidence type="ECO:0000313" key="1">
    <source>
        <dbReference type="EMBL" id="GAA1789631.1"/>
    </source>
</evidence>
<dbReference type="InterPro" id="IPR016024">
    <property type="entry name" value="ARM-type_fold"/>
</dbReference>
<name>A0ABP4XNP7_9MICO</name>
<protein>
    <submittedName>
        <fullName evidence="1">DNA alkylation repair protein</fullName>
    </submittedName>
</protein>
<dbReference type="SUPFAM" id="SSF48371">
    <property type="entry name" value="ARM repeat"/>
    <property type="match status" value="1"/>
</dbReference>
<evidence type="ECO:0000313" key="2">
    <source>
        <dbReference type="Proteomes" id="UP001500851"/>
    </source>
</evidence>
<keyword evidence="2" id="KW-1185">Reference proteome</keyword>
<reference evidence="2" key="1">
    <citation type="journal article" date="2019" name="Int. J. Syst. Evol. Microbiol.">
        <title>The Global Catalogue of Microorganisms (GCM) 10K type strain sequencing project: providing services to taxonomists for standard genome sequencing and annotation.</title>
        <authorList>
            <consortium name="The Broad Institute Genomics Platform"/>
            <consortium name="The Broad Institute Genome Sequencing Center for Infectious Disease"/>
            <person name="Wu L."/>
            <person name="Ma J."/>
        </authorList>
    </citation>
    <scope>NUCLEOTIDE SEQUENCE [LARGE SCALE GENOMIC DNA]</scope>
    <source>
        <strain evidence="2">JCM 14736</strain>
    </source>
</reference>
<dbReference type="InterPro" id="IPR014825">
    <property type="entry name" value="DNA_alkylation"/>
</dbReference>
<organism evidence="1 2">
    <name type="scientific">Leucobacter iarius</name>
    <dbReference type="NCBI Taxonomy" id="333963"/>
    <lineage>
        <taxon>Bacteria</taxon>
        <taxon>Bacillati</taxon>
        <taxon>Actinomycetota</taxon>
        <taxon>Actinomycetes</taxon>
        <taxon>Micrococcales</taxon>
        <taxon>Microbacteriaceae</taxon>
        <taxon>Leucobacter</taxon>
    </lineage>
</organism>
<dbReference type="PANTHER" id="PTHR34070:SF1">
    <property type="entry name" value="DNA ALKYLATION REPAIR PROTEIN"/>
    <property type="match status" value="1"/>
</dbReference>
<dbReference type="PANTHER" id="PTHR34070">
    <property type="entry name" value="ARMADILLO-TYPE FOLD"/>
    <property type="match status" value="1"/>
</dbReference>
<dbReference type="RefSeq" id="WP_344031590.1">
    <property type="nucleotide sequence ID" value="NZ_BAAAOB010000001.1"/>
</dbReference>
<dbReference type="Pfam" id="PF08713">
    <property type="entry name" value="DNA_alkylation"/>
    <property type="match status" value="1"/>
</dbReference>
<gene>
    <name evidence="1" type="ORF">GCM10009768_18380</name>
</gene>
<accession>A0ABP4XNP7</accession>
<dbReference type="Proteomes" id="UP001500851">
    <property type="component" value="Unassembled WGS sequence"/>
</dbReference>
<dbReference type="EMBL" id="BAAAOB010000001">
    <property type="protein sequence ID" value="GAA1789631.1"/>
    <property type="molecule type" value="Genomic_DNA"/>
</dbReference>
<sequence>MTDPKDLAARIDAELRERSVPGRADQERAYLKSELEHYGVPVPMVRSVVKRALRGAGLDRGDATALVAELWSVPVYERRAAAVEVLVASVGLLGSEDVPLLERLIRESRTWALVDVLAGSVLGPLVERDPGLVGTLDRWAADPDFWIRRSVLLAHLEALRAGGGDFDRFGRYADGMLEEREFFIRKAIGWVLRDTSRKRPELVFDWILPRASRASGLTIREAVKRLSPEQREAVLAAR</sequence>
<proteinExistence type="predicted"/>
<comment type="caution">
    <text evidence="1">The sequence shown here is derived from an EMBL/GenBank/DDBJ whole genome shotgun (WGS) entry which is preliminary data.</text>
</comment>
<dbReference type="Gene3D" id="1.25.10.90">
    <property type="match status" value="1"/>
</dbReference>